<dbReference type="GO" id="GO:0003677">
    <property type="term" value="F:DNA binding"/>
    <property type="evidence" value="ECO:0007669"/>
    <property type="project" value="InterPro"/>
</dbReference>
<sequence length="44" mass="4962">MVDNLGISTGTLRSYIPNIFEKLHFHCRRETVVKIPNSSAVFLG</sequence>
<accession>B9XAG3</accession>
<dbReference type="Gene3D" id="1.10.10.10">
    <property type="entry name" value="Winged helix-like DNA-binding domain superfamily/Winged helix DNA-binding domain"/>
    <property type="match status" value="1"/>
</dbReference>
<protein>
    <submittedName>
        <fullName evidence="1">Response regulator receiver protein</fullName>
    </submittedName>
</protein>
<dbReference type="AlphaFoldDB" id="B9XAG3"/>
<name>B9XAG3_PEDPL</name>
<organism evidence="1 2">
    <name type="scientific">Pedosphaera parvula (strain Ellin514)</name>
    <dbReference type="NCBI Taxonomy" id="320771"/>
    <lineage>
        <taxon>Bacteria</taxon>
        <taxon>Pseudomonadati</taxon>
        <taxon>Verrucomicrobiota</taxon>
        <taxon>Pedosphaerae</taxon>
        <taxon>Pedosphaerales</taxon>
        <taxon>Pedosphaeraceae</taxon>
        <taxon>Pedosphaera</taxon>
    </lineage>
</organism>
<keyword evidence="2" id="KW-1185">Reference proteome</keyword>
<evidence type="ECO:0000313" key="2">
    <source>
        <dbReference type="Proteomes" id="UP000003688"/>
    </source>
</evidence>
<dbReference type="SUPFAM" id="SSF46894">
    <property type="entry name" value="C-terminal effector domain of the bipartite response regulators"/>
    <property type="match status" value="1"/>
</dbReference>
<dbReference type="EMBL" id="ABOX02000002">
    <property type="protein sequence ID" value="EEF62998.1"/>
    <property type="molecule type" value="Genomic_DNA"/>
</dbReference>
<dbReference type="InterPro" id="IPR016032">
    <property type="entry name" value="Sig_transdc_resp-reg_C-effctor"/>
</dbReference>
<dbReference type="Proteomes" id="UP000003688">
    <property type="component" value="Unassembled WGS sequence"/>
</dbReference>
<evidence type="ECO:0000313" key="1">
    <source>
        <dbReference type="EMBL" id="EEF62998.1"/>
    </source>
</evidence>
<dbReference type="InterPro" id="IPR036388">
    <property type="entry name" value="WH-like_DNA-bd_sf"/>
</dbReference>
<reference evidence="1 2" key="1">
    <citation type="journal article" date="2011" name="J. Bacteriol.">
        <title>Genome sequence of 'Pedosphaera parvula' Ellin514, an aerobic Verrucomicrobial isolate from pasture soil.</title>
        <authorList>
            <person name="Kant R."/>
            <person name="van Passel M.W."/>
            <person name="Sangwan P."/>
            <person name="Palva A."/>
            <person name="Lucas S."/>
            <person name="Copeland A."/>
            <person name="Lapidus A."/>
            <person name="Glavina Del Rio T."/>
            <person name="Dalin E."/>
            <person name="Tice H."/>
            <person name="Bruce D."/>
            <person name="Goodwin L."/>
            <person name="Pitluck S."/>
            <person name="Chertkov O."/>
            <person name="Larimer F.W."/>
            <person name="Land M.L."/>
            <person name="Hauser L."/>
            <person name="Brettin T.S."/>
            <person name="Detter J.C."/>
            <person name="Han S."/>
            <person name="de Vos W.M."/>
            <person name="Janssen P.H."/>
            <person name="Smidt H."/>
        </authorList>
    </citation>
    <scope>NUCLEOTIDE SEQUENCE [LARGE SCALE GENOMIC DNA]</scope>
    <source>
        <strain evidence="1 2">Ellin514</strain>
    </source>
</reference>
<gene>
    <name evidence="1" type="ORF">Cflav_PD5633</name>
</gene>
<dbReference type="GO" id="GO:0006355">
    <property type="term" value="P:regulation of DNA-templated transcription"/>
    <property type="evidence" value="ECO:0007669"/>
    <property type="project" value="InterPro"/>
</dbReference>
<comment type="caution">
    <text evidence="1">The sequence shown here is derived from an EMBL/GenBank/DDBJ whole genome shotgun (WGS) entry which is preliminary data.</text>
</comment>
<proteinExistence type="predicted"/>